<feature type="region of interest" description="Disordered" evidence="9">
    <location>
        <begin position="253"/>
        <end position="286"/>
    </location>
</feature>
<keyword evidence="6" id="KW-0378">Hydrolase</keyword>
<evidence type="ECO:0000256" key="6">
    <source>
        <dbReference type="ARBA" id="ARBA00022801"/>
    </source>
</evidence>
<dbReference type="PANTHER" id="PTHR11733:SF133">
    <property type="entry name" value="PHOSPHATE-REGULATING NEUTRAL ENDOPEPTIDASE PHEX"/>
    <property type="match status" value="1"/>
</dbReference>
<evidence type="ECO:0000259" key="12">
    <source>
        <dbReference type="Pfam" id="PF05649"/>
    </source>
</evidence>
<name>Q16YF9_AEDAE</name>
<evidence type="ECO:0000256" key="8">
    <source>
        <dbReference type="ARBA" id="ARBA00023049"/>
    </source>
</evidence>
<reference evidence="13" key="2">
    <citation type="journal article" date="2007" name="Science">
        <title>Genome sequence of Aedes aegypti, a major arbovirus vector.</title>
        <authorList>
            <person name="Nene V."/>
            <person name="Wortman J.R."/>
            <person name="Lawson D."/>
            <person name="Haas B."/>
            <person name="Kodira C."/>
            <person name="Tu Z.J."/>
            <person name="Loftus B."/>
            <person name="Xi Z."/>
            <person name="Megy K."/>
            <person name="Grabherr M."/>
            <person name="Ren Q."/>
            <person name="Zdobnov E.M."/>
            <person name="Lobo N.F."/>
            <person name="Campbell K.S."/>
            <person name="Brown S.E."/>
            <person name="Bonaldo M.F."/>
            <person name="Zhu J."/>
            <person name="Sinkins S.P."/>
            <person name="Hogenkamp D.G."/>
            <person name="Amedeo P."/>
            <person name="Arensburger P."/>
            <person name="Atkinson P.W."/>
            <person name="Bidwell S."/>
            <person name="Biedler J."/>
            <person name="Birney E."/>
            <person name="Bruggner R.V."/>
            <person name="Costas J."/>
            <person name="Coy M.R."/>
            <person name="Crabtree J."/>
            <person name="Crawford M."/>
            <person name="Debruyn B."/>
            <person name="Decaprio D."/>
            <person name="Eiglmeier K."/>
            <person name="Eisenstadt E."/>
            <person name="El-Dorry H."/>
            <person name="Gelbart W.M."/>
            <person name="Gomes S.L."/>
            <person name="Hammond M."/>
            <person name="Hannick L.I."/>
            <person name="Hogan J.R."/>
            <person name="Holmes M.H."/>
            <person name="Jaffe D."/>
            <person name="Johnston J.S."/>
            <person name="Kennedy R.C."/>
            <person name="Koo H."/>
            <person name="Kravitz S."/>
            <person name="Kriventseva E.V."/>
            <person name="Kulp D."/>
            <person name="Labutti K."/>
            <person name="Lee E."/>
            <person name="Li S."/>
            <person name="Lovin D.D."/>
            <person name="Mao C."/>
            <person name="Mauceli E."/>
            <person name="Menck C.F."/>
            <person name="Miller J.R."/>
            <person name="Montgomery P."/>
            <person name="Mori A."/>
            <person name="Nascimento A.L."/>
            <person name="Naveira H.F."/>
            <person name="Nusbaum C."/>
            <person name="O'leary S."/>
            <person name="Orvis J."/>
            <person name="Pertea M."/>
            <person name="Quesneville H."/>
            <person name="Reidenbach K.R."/>
            <person name="Rogers Y.H."/>
            <person name="Roth C.W."/>
            <person name="Schneider J.R."/>
            <person name="Schatz M."/>
            <person name="Shumway M."/>
            <person name="Stanke M."/>
            <person name="Stinson E.O."/>
            <person name="Tubio J.M."/>
            <person name="Vanzee J.P."/>
            <person name="Verjovski-Almeida S."/>
            <person name="Werner D."/>
            <person name="White O."/>
            <person name="Wyder S."/>
            <person name="Zeng Q."/>
            <person name="Zhao Q."/>
            <person name="Zhao Y."/>
            <person name="Hill C.A."/>
            <person name="Raikhel A.S."/>
            <person name="Soares M.B."/>
            <person name="Knudson D.L."/>
            <person name="Lee N.H."/>
            <person name="Galagan J."/>
            <person name="Salzberg S.L."/>
            <person name="Paulsen I.T."/>
            <person name="Dimopoulos G."/>
            <person name="Collins F.H."/>
            <person name="Birren B."/>
            <person name="Fraser-Liggett C.M."/>
            <person name="Severson D.W."/>
        </authorList>
    </citation>
    <scope>NUCLEOTIDE SEQUENCE [LARGE SCALE GENOMIC DNA]</scope>
    <source>
        <strain evidence="13">Liverpool</strain>
    </source>
</reference>
<dbReference type="GO" id="GO:0004222">
    <property type="term" value="F:metalloendopeptidase activity"/>
    <property type="evidence" value="ECO:0007669"/>
    <property type="project" value="InterPro"/>
</dbReference>
<keyword evidence="10" id="KW-1133">Transmembrane helix</keyword>
<organism evidence="13 14">
    <name type="scientific">Aedes aegypti</name>
    <name type="common">Yellowfever mosquito</name>
    <name type="synonym">Culex aegypti</name>
    <dbReference type="NCBI Taxonomy" id="7159"/>
    <lineage>
        <taxon>Eukaryota</taxon>
        <taxon>Metazoa</taxon>
        <taxon>Ecdysozoa</taxon>
        <taxon>Arthropoda</taxon>
        <taxon>Hexapoda</taxon>
        <taxon>Insecta</taxon>
        <taxon>Pterygota</taxon>
        <taxon>Neoptera</taxon>
        <taxon>Endopterygota</taxon>
        <taxon>Diptera</taxon>
        <taxon>Nematocera</taxon>
        <taxon>Culicoidea</taxon>
        <taxon>Culicidae</taxon>
        <taxon>Culicinae</taxon>
        <taxon>Aedini</taxon>
        <taxon>Aedes</taxon>
        <taxon>Stegomyia</taxon>
    </lineage>
</organism>
<evidence type="ECO:0000256" key="2">
    <source>
        <dbReference type="ARBA" id="ARBA00004401"/>
    </source>
</evidence>
<protein>
    <submittedName>
        <fullName evidence="13">AAEL008527-PA</fullName>
    </submittedName>
</protein>
<dbReference type="InterPro" id="IPR008753">
    <property type="entry name" value="Peptidase_M13_N"/>
</dbReference>
<reference evidence="13" key="3">
    <citation type="submission" date="2012-09" db="EMBL/GenBank/DDBJ databases">
        <authorList>
            <consortium name="VectorBase"/>
        </authorList>
    </citation>
    <scope>NUCLEOTIDE SEQUENCE</scope>
    <source>
        <strain evidence="13">Liverpool</strain>
    </source>
</reference>
<dbReference type="SUPFAM" id="SSF55486">
    <property type="entry name" value="Metalloproteases ('zincins'), catalytic domain"/>
    <property type="match status" value="2"/>
</dbReference>
<dbReference type="Pfam" id="PF01431">
    <property type="entry name" value="Peptidase_M13"/>
    <property type="match status" value="1"/>
</dbReference>
<evidence type="ECO:0000256" key="7">
    <source>
        <dbReference type="ARBA" id="ARBA00022833"/>
    </source>
</evidence>
<dbReference type="Gene3D" id="3.40.390.10">
    <property type="entry name" value="Collagenase (Catalytic Domain)"/>
    <property type="match status" value="2"/>
</dbReference>
<evidence type="ECO:0000259" key="11">
    <source>
        <dbReference type="Pfam" id="PF01431"/>
    </source>
</evidence>
<gene>
    <name evidence="13" type="ORF">AaeL_AAEL008527</name>
</gene>
<evidence type="ECO:0000256" key="3">
    <source>
        <dbReference type="ARBA" id="ARBA00007357"/>
    </source>
</evidence>
<evidence type="ECO:0000256" key="4">
    <source>
        <dbReference type="ARBA" id="ARBA00022670"/>
    </source>
</evidence>
<dbReference type="STRING" id="7159.Q16YF9"/>
<dbReference type="InterPro" id="IPR042089">
    <property type="entry name" value="Peptidase_M13_dom_2"/>
</dbReference>
<evidence type="ECO:0000256" key="5">
    <source>
        <dbReference type="ARBA" id="ARBA00022723"/>
    </source>
</evidence>
<dbReference type="Pfam" id="PF05649">
    <property type="entry name" value="Peptidase_M13_N"/>
    <property type="match status" value="1"/>
</dbReference>
<dbReference type="InterPro" id="IPR018497">
    <property type="entry name" value="Peptidase_M13_C"/>
</dbReference>
<dbReference type="PaxDb" id="7159-AAEL008527-PA"/>
<keyword evidence="10" id="KW-0472">Membrane</keyword>
<reference evidence="13" key="1">
    <citation type="submission" date="2005-10" db="EMBL/GenBank/DDBJ databases">
        <authorList>
            <person name="Loftus B.J."/>
            <person name="Nene V.M."/>
            <person name="Hannick L.I."/>
            <person name="Bidwell S."/>
            <person name="Haas B."/>
            <person name="Amedeo P."/>
            <person name="Orvis J."/>
            <person name="Wortman J.R."/>
            <person name="White O.R."/>
            <person name="Salzberg S."/>
            <person name="Shumway M."/>
            <person name="Koo H."/>
            <person name="Zhao Y."/>
            <person name="Holmes M."/>
            <person name="Miller J."/>
            <person name="Schatz M."/>
            <person name="Pop M."/>
            <person name="Pai G."/>
            <person name="Utterback T."/>
            <person name="Rogers Y.-H."/>
            <person name="Kravitz S."/>
            <person name="Fraser C.M."/>
        </authorList>
    </citation>
    <scope>NUCLEOTIDE SEQUENCE</scope>
    <source>
        <strain evidence="13">Liverpool</strain>
    </source>
</reference>
<evidence type="ECO:0000313" key="13">
    <source>
        <dbReference type="EMBL" id="EAT39697.1"/>
    </source>
</evidence>
<dbReference type="AlphaFoldDB" id="Q16YF9"/>
<dbReference type="InterPro" id="IPR000718">
    <property type="entry name" value="Peptidase_M13"/>
</dbReference>
<evidence type="ECO:0000256" key="1">
    <source>
        <dbReference type="ARBA" id="ARBA00001947"/>
    </source>
</evidence>
<dbReference type="GO" id="GO:0016485">
    <property type="term" value="P:protein processing"/>
    <property type="evidence" value="ECO:0007669"/>
    <property type="project" value="TreeGrafter"/>
</dbReference>
<comment type="subcellular location">
    <subcellularLocation>
        <location evidence="2">Cell membrane</location>
        <topology evidence="2">Single-pass type II membrane protein</topology>
    </subcellularLocation>
</comment>
<evidence type="ECO:0000256" key="9">
    <source>
        <dbReference type="SAM" id="MobiDB-lite"/>
    </source>
</evidence>
<feature type="domain" description="Peptidase M13 C-terminal" evidence="11">
    <location>
        <begin position="585"/>
        <end position="789"/>
    </location>
</feature>
<dbReference type="PANTHER" id="PTHR11733">
    <property type="entry name" value="ZINC METALLOPROTEASE FAMILY M13 NEPRILYSIN-RELATED"/>
    <property type="match status" value="1"/>
</dbReference>
<dbReference type="InterPro" id="IPR024079">
    <property type="entry name" value="MetalloPept_cat_dom_sf"/>
</dbReference>
<dbReference type="GO" id="GO:0046872">
    <property type="term" value="F:metal ion binding"/>
    <property type="evidence" value="ECO:0007669"/>
    <property type="project" value="UniProtKB-KW"/>
</dbReference>
<keyword evidence="7" id="KW-0862">Zinc</keyword>
<keyword evidence="5" id="KW-0479">Metal-binding</keyword>
<dbReference type="GO" id="GO:0005886">
    <property type="term" value="C:plasma membrane"/>
    <property type="evidence" value="ECO:0007669"/>
    <property type="project" value="UniProtKB-SubCell"/>
</dbReference>
<feature type="domain" description="Peptidase M13 N-terminal" evidence="12">
    <location>
        <begin position="84"/>
        <end position="527"/>
    </location>
</feature>
<accession>Q16YF9</accession>
<feature type="compositionally biased region" description="Acidic residues" evidence="9">
    <location>
        <begin position="263"/>
        <end position="286"/>
    </location>
</feature>
<dbReference type="Gene3D" id="1.10.1380.10">
    <property type="entry name" value="Neutral endopeptidase , domain2"/>
    <property type="match status" value="2"/>
</dbReference>
<proteinExistence type="inferred from homology"/>
<keyword evidence="8" id="KW-0482">Metalloprotease</keyword>
<dbReference type="PRINTS" id="PR00786">
    <property type="entry name" value="NEPRILYSIN"/>
</dbReference>
<comment type="similarity">
    <text evidence="3">Belongs to the peptidase M13 family.</text>
</comment>
<evidence type="ECO:0000256" key="10">
    <source>
        <dbReference type="SAM" id="Phobius"/>
    </source>
</evidence>
<dbReference type="EMBL" id="CH477516">
    <property type="protein sequence ID" value="EAT39697.1"/>
    <property type="molecule type" value="Genomic_DNA"/>
</dbReference>
<sequence>MNVQAAAQFKTFQPTAMTFTKQSSCHVFCRRFFICILLAAVVILSSIVYAIYSYTSSLPDVCHSKECLRSAAAFKQNMDLNVDPCEDFYSYVCGNWADDHPRPERHGAYSWYDERQTRIYRNIRTQLEANSSRLDPKPVAQAKSMYKACLSEVNRERYGYTAVQRYLKEFDLPLTPTLLNHTKTSYRKYKYDWISSVAKIQRKLGLNVIVGFNIDQDHVDKNRNRLTLEYHYGPDELRFPAYEWSKLTAKTRNRRQAVRSSSEDTDESDDESADNEAGEDDEDEIDTSEMAESFARIIEAINPSIDTSEMDDKLKVLAERFAEFHQSLPKWDISGISHLISDLIHFQLVESEEEAKFEYYTVQELQNATDNHIKPKKPYPVWQRYLDVLFANQPDVKPSSDEQLQMTPENVEFLGKLIDVVSEKSPALIELYVWGTVTSFLVEHEFNDATLEEDCAQVVHKLMGLAVSYAIADKTFLERTKPRVEQMLTDIRNEFDQMVLETDWMDAYTKYESLEKSKAMKSLIGFPEWILDDEKLEEHYQGLQISPTHHVENWVTALEFMNTEWLRSWRVKNSKVWDMDPTVVNAYNIFERNAINIPVAIIQYPFYYLGLDALNYGALGEVLGHELTHGFDNAGRHYDKYGNEKRWWSNHTLQEYDKRAQCLEEQYSSYYFPEAKAFINGTLTLGENIADNGGLREAFRAYKAYVKRNGPEPVLPGFEDFTHEQLLFISFGNQYCETVSPAVAKYLVKDEHSPSKFRVLGVLSNMPEFGEAYQCPSGSKMNPKRKCRVW</sequence>
<dbReference type="Proteomes" id="UP000682892">
    <property type="component" value="Unassembled WGS sequence"/>
</dbReference>
<feature type="transmembrane region" description="Helical" evidence="10">
    <location>
        <begin position="32"/>
        <end position="52"/>
    </location>
</feature>
<dbReference type="VEuPathDB" id="VectorBase:AAEL008527"/>
<dbReference type="PhylomeDB" id="Q16YF9"/>
<dbReference type="CDD" id="cd08662">
    <property type="entry name" value="M13"/>
    <property type="match status" value="1"/>
</dbReference>
<evidence type="ECO:0000313" key="14">
    <source>
        <dbReference type="Proteomes" id="UP000682892"/>
    </source>
</evidence>
<keyword evidence="4" id="KW-0645">Protease</keyword>
<comment type="cofactor">
    <cofactor evidence="1">
        <name>Zn(2+)</name>
        <dbReference type="ChEBI" id="CHEBI:29105"/>
    </cofactor>
</comment>
<dbReference type="PROSITE" id="PS51885">
    <property type="entry name" value="NEPRILYSIN"/>
    <property type="match status" value="1"/>
</dbReference>
<dbReference type="eggNOG" id="KOG3624">
    <property type="taxonomic scope" value="Eukaryota"/>
</dbReference>
<dbReference type="OMA" id="VCHSKEC"/>
<keyword evidence="10" id="KW-0812">Transmembrane</keyword>